<evidence type="ECO:0000256" key="2">
    <source>
        <dbReference type="ARBA" id="ARBA00022448"/>
    </source>
</evidence>
<keyword evidence="2 9" id="KW-0813">Transport</keyword>
<dbReference type="Pfam" id="PF04290">
    <property type="entry name" value="DctQ"/>
    <property type="match status" value="1"/>
</dbReference>
<proteinExistence type="inferred from homology"/>
<dbReference type="RefSeq" id="WP_068333248.1">
    <property type="nucleotide sequence ID" value="NZ_LQBP01000002.1"/>
</dbReference>
<sequence>MLRGLDAFNKRLEKVLEWVLLGLLGLFLSLILYQVVSRNLPVLPTIYWTEEFSRFSFQWAIMLGTALGVYHFDHFVLDAFPKNSRIDRFTRYSREVVLVIIAVFFIWSGWEFAETGWRRRSTAAQLPMFWVYVCFFASGVLMALFSLQRLLTLVTKGLDAMEHELNASPTEEVALQESDTVPSIAVDTQSEDR</sequence>
<evidence type="ECO:0000256" key="3">
    <source>
        <dbReference type="ARBA" id="ARBA00022475"/>
    </source>
</evidence>
<evidence type="ECO:0000256" key="10">
    <source>
        <dbReference type="SAM" id="MobiDB-lite"/>
    </source>
</evidence>
<reference evidence="13" key="1">
    <citation type="submission" date="2015-12" db="EMBL/GenBank/DDBJ databases">
        <authorList>
            <person name="Zhang G."/>
            <person name="Stingl U."/>
        </authorList>
    </citation>
    <scope>NUCLEOTIDE SEQUENCE [LARGE SCALE GENOMIC DNA]</scope>
    <source>
        <strain evidence="13">ZGT108</strain>
    </source>
</reference>
<feature type="transmembrane region" description="Helical" evidence="9">
    <location>
        <begin position="92"/>
        <end position="110"/>
    </location>
</feature>
<keyword evidence="5 9" id="KW-0812">Transmembrane</keyword>
<gene>
    <name evidence="12" type="ORF">AVO44_04590</name>
</gene>
<comment type="subcellular location">
    <subcellularLocation>
        <location evidence="1 9">Cell inner membrane</location>
        <topology evidence="1 9">Multi-pass membrane protein</topology>
    </subcellularLocation>
</comment>
<dbReference type="PANTHER" id="PTHR35011:SF2">
    <property type="entry name" value="2,3-DIKETO-L-GULONATE TRAP TRANSPORTER SMALL PERMEASE PROTEIN YIAM"/>
    <property type="match status" value="1"/>
</dbReference>
<feature type="domain" description="Tripartite ATP-independent periplasmic transporters DctQ component" evidence="11">
    <location>
        <begin position="30"/>
        <end position="155"/>
    </location>
</feature>
<name>A0A0X3TZZ1_9RHOB</name>
<dbReference type="InterPro" id="IPR007387">
    <property type="entry name" value="TRAP_DctQ"/>
</dbReference>
<comment type="subunit">
    <text evidence="9">The complex comprises the extracytoplasmic solute receptor protein and the two transmembrane proteins.</text>
</comment>
<dbReference type="GO" id="GO:0015740">
    <property type="term" value="P:C4-dicarboxylate transport"/>
    <property type="evidence" value="ECO:0007669"/>
    <property type="project" value="TreeGrafter"/>
</dbReference>
<feature type="transmembrane region" description="Helical" evidence="9">
    <location>
        <begin position="15"/>
        <end position="36"/>
    </location>
</feature>
<dbReference type="EMBL" id="LQBP01000002">
    <property type="protein sequence ID" value="KUJ81149.1"/>
    <property type="molecule type" value="Genomic_DNA"/>
</dbReference>
<dbReference type="Proteomes" id="UP000053690">
    <property type="component" value="Unassembled WGS sequence"/>
</dbReference>
<evidence type="ECO:0000256" key="7">
    <source>
        <dbReference type="ARBA" id="ARBA00023136"/>
    </source>
</evidence>
<feature type="region of interest" description="Disordered" evidence="10">
    <location>
        <begin position="169"/>
        <end position="193"/>
    </location>
</feature>
<organism evidence="12 13">
    <name type="scientific">Ruegeria profundi</name>
    <dbReference type="NCBI Taxonomy" id="1685378"/>
    <lineage>
        <taxon>Bacteria</taxon>
        <taxon>Pseudomonadati</taxon>
        <taxon>Pseudomonadota</taxon>
        <taxon>Alphaproteobacteria</taxon>
        <taxon>Rhodobacterales</taxon>
        <taxon>Roseobacteraceae</taxon>
        <taxon>Ruegeria</taxon>
    </lineage>
</organism>
<accession>A0A0X3TZZ1</accession>
<dbReference type="PANTHER" id="PTHR35011">
    <property type="entry name" value="2,3-DIKETO-L-GULONATE TRAP TRANSPORTER SMALL PERMEASE PROTEIN YIAM"/>
    <property type="match status" value="1"/>
</dbReference>
<comment type="caution">
    <text evidence="12">The sequence shown here is derived from an EMBL/GenBank/DDBJ whole genome shotgun (WGS) entry which is preliminary data.</text>
</comment>
<evidence type="ECO:0000313" key="13">
    <source>
        <dbReference type="Proteomes" id="UP000053690"/>
    </source>
</evidence>
<keyword evidence="13" id="KW-1185">Reference proteome</keyword>
<dbReference type="GO" id="GO:0022857">
    <property type="term" value="F:transmembrane transporter activity"/>
    <property type="evidence" value="ECO:0007669"/>
    <property type="project" value="UniProtKB-UniRule"/>
</dbReference>
<evidence type="ECO:0000256" key="9">
    <source>
        <dbReference type="RuleBase" id="RU369079"/>
    </source>
</evidence>
<feature type="transmembrane region" description="Helical" evidence="9">
    <location>
        <begin position="130"/>
        <end position="147"/>
    </location>
</feature>
<keyword evidence="3" id="KW-1003">Cell membrane</keyword>
<evidence type="ECO:0000259" key="11">
    <source>
        <dbReference type="Pfam" id="PF04290"/>
    </source>
</evidence>
<protein>
    <recommendedName>
        <fullName evidence="9">TRAP transporter small permease protein</fullName>
    </recommendedName>
</protein>
<comment type="caution">
    <text evidence="9">Lacks conserved residue(s) required for the propagation of feature annotation.</text>
</comment>
<evidence type="ECO:0000256" key="1">
    <source>
        <dbReference type="ARBA" id="ARBA00004429"/>
    </source>
</evidence>
<evidence type="ECO:0000256" key="8">
    <source>
        <dbReference type="ARBA" id="ARBA00038436"/>
    </source>
</evidence>
<dbReference type="InterPro" id="IPR055348">
    <property type="entry name" value="DctQ"/>
</dbReference>
<evidence type="ECO:0000256" key="4">
    <source>
        <dbReference type="ARBA" id="ARBA00022519"/>
    </source>
</evidence>
<keyword evidence="6 9" id="KW-1133">Transmembrane helix</keyword>
<comment type="function">
    <text evidence="9">Part of the tripartite ATP-independent periplasmic (TRAP) transport system.</text>
</comment>
<evidence type="ECO:0000256" key="5">
    <source>
        <dbReference type="ARBA" id="ARBA00022692"/>
    </source>
</evidence>
<evidence type="ECO:0000313" key="12">
    <source>
        <dbReference type="EMBL" id="KUJ81149.1"/>
    </source>
</evidence>
<comment type="similarity">
    <text evidence="8 9">Belongs to the TRAP transporter small permease family.</text>
</comment>
<dbReference type="GO" id="GO:0005886">
    <property type="term" value="C:plasma membrane"/>
    <property type="evidence" value="ECO:0007669"/>
    <property type="project" value="UniProtKB-SubCell"/>
</dbReference>
<evidence type="ECO:0000256" key="6">
    <source>
        <dbReference type="ARBA" id="ARBA00022989"/>
    </source>
</evidence>
<dbReference type="OrthoDB" id="6183232at2"/>
<keyword evidence="4 9" id="KW-0997">Cell inner membrane</keyword>
<keyword evidence="7 9" id="KW-0472">Membrane</keyword>
<dbReference type="STRING" id="1685378.AVO44_04590"/>
<dbReference type="AlphaFoldDB" id="A0A0X3TZZ1"/>